<protein>
    <submittedName>
        <fullName evidence="2">Uncharacterized protein</fullName>
    </submittedName>
</protein>
<dbReference type="WBParaSite" id="nRc.2.0.1.t26972-RA">
    <property type="protein sequence ID" value="nRc.2.0.1.t26972-RA"/>
    <property type="gene ID" value="nRc.2.0.1.g26972"/>
</dbReference>
<evidence type="ECO:0000313" key="1">
    <source>
        <dbReference type="Proteomes" id="UP000887565"/>
    </source>
</evidence>
<reference evidence="2" key="1">
    <citation type="submission" date="2022-11" db="UniProtKB">
        <authorList>
            <consortium name="WormBaseParasite"/>
        </authorList>
    </citation>
    <scope>IDENTIFICATION</scope>
</reference>
<dbReference type="AlphaFoldDB" id="A0A915JLL5"/>
<dbReference type="Proteomes" id="UP000887565">
    <property type="component" value="Unplaced"/>
</dbReference>
<sequence length="101" mass="11765">MIRMTNLLMLMKLTLVPEKKLKKQCRRSALHCDRHKKHTSCCKAQKVPPNENQYSKYIDKNLLASNDVISGQKNRHDPNALPVRLTIPYIVLQKNGQHCMR</sequence>
<keyword evidence="1" id="KW-1185">Reference proteome</keyword>
<proteinExistence type="predicted"/>
<organism evidence="1 2">
    <name type="scientific">Romanomermis culicivorax</name>
    <name type="common">Nematode worm</name>
    <dbReference type="NCBI Taxonomy" id="13658"/>
    <lineage>
        <taxon>Eukaryota</taxon>
        <taxon>Metazoa</taxon>
        <taxon>Ecdysozoa</taxon>
        <taxon>Nematoda</taxon>
        <taxon>Enoplea</taxon>
        <taxon>Dorylaimia</taxon>
        <taxon>Mermithida</taxon>
        <taxon>Mermithoidea</taxon>
        <taxon>Mermithidae</taxon>
        <taxon>Romanomermis</taxon>
    </lineage>
</organism>
<evidence type="ECO:0000313" key="2">
    <source>
        <dbReference type="WBParaSite" id="nRc.2.0.1.t26972-RA"/>
    </source>
</evidence>
<name>A0A915JLL5_ROMCU</name>
<accession>A0A915JLL5</accession>